<proteinExistence type="predicted"/>
<dbReference type="AlphaFoldDB" id="A0A9N9EAE0"/>
<organism evidence="1 2">
    <name type="scientific">Paraglomus brasilianum</name>
    <dbReference type="NCBI Taxonomy" id="144538"/>
    <lineage>
        <taxon>Eukaryota</taxon>
        <taxon>Fungi</taxon>
        <taxon>Fungi incertae sedis</taxon>
        <taxon>Mucoromycota</taxon>
        <taxon>Glomeromycotina</taxon>
        <taxon>Glomeromycetes</taxon>
        <taxon>Paraglomerales</taxon>
        <taxon>Paraglomeraceae</taxon>
        <taxon>Paraglomus</taxon>
    </lineage>
</organism>
<protein>
    <submittedName>
        <fullName evidence="1">4058_t:CDS:1</fullName>
    </submittedName>
</protein>
<reference evidence="1" key="1">
    <citation type="submission" date="2021-06" db="EMBL/GenBank/DDBJ databases">
        <authorList>
            <person name="Kallberg Y."/>
            <person name="Tangrot J."/>
            <person name="Rosling A."/>
        </authorList>
    </citation>
    <scope>NUCLEOTIDE SEQUENCE</scope>
    <source>
        <strain evidence="1">BR232B</strain>
    </source>
</reference>
<dbReference type="EMBL" id="CAJVPI010004026">
    <property type="protein sequence ID" value="CAG8664399.1"/>
    <property type="molecule type" value="Genomic_DNA"/>
</dbReference>
<evidence type="ECO:0000313" key="2">
    <source>
        <dbReference type="Proteomes" id="UP000789739"/>
    </source>
</evidence>
<gene>
    <name evidence="1" type="ORF">PBRASI_LOCUS10964</name>
</gene>
<name>A0A9N9EAE0_9GLOM</name>
<dbReference type="Proteomes" id="UP000789739">
    <property type="component" value="Unassembled WGS sequence"/>
</dbReference>
<evidence type="ECO:0000313" key="1">
    <source>
        <dbReference type="EMBL" id="CAG8664399.1"/>
    </source>
</evidence>
<keyword evidence="2" id="KW-1185">Reference proteome</keyword>
<sequence>MAHILNRGKYLYARTTTTAEEITLLSKDFFAATNGYEDYLYVIANLDKKQEKNYQLALYVAEHGIQYHWPQGSFHENYIQRALSKCISSNLSGQCKTDGICQTNLLRADKRWHALRSMEQSTYCYSSKASYPDRDCINRGSISARVMPIVKCLPRKHITWNIISNEIHSQNQIEVTDDDDIFVDGTAAKPTTPRYTVPFSKTILRLIVLSRFSLEFLMDLKPLMRNSNAQLALENLLRMTLSFDSINAIDTDSARLTTTVK</sequence>
<comment type="caution">
    <text evidence="1">The sequence shown here is derived from an EMBL/GenBank/DDBJ whole genome shotgun (WGS) entry which is preliminary data.</text>
</comment>
<accession>A0A9N9EAE0</accession>